<evidence type="ECO:0000256" key="5">
    <source>
        <dbReference type="ARBA" id="ARBA00022882"/>
    </source>
</evidence>
<evidence type="ECO:0000256" key="2">
    <source>
        <dbReference type="ARBA" id="ARBA00022448"/>
    </source>
</evidence>
<evidence type="ECO:0000256" key="6">
    <source>
        <dbReference type="ARBA" id="ARBA00022958"/>
    </source>
</evidence>
<feature type="domain" description="Inward rectifier potassium channel C-terminal" evidence="14">
    <location>
        <begin position="198"/>
        <end position="355"/>
    </location>
</feature>
<proteinExistence type="inferred from homology"/>
<dbReference type="GO" id="GO:0034702">
    <property type="term" value="C:monoatomic ion channel complex"/>
    <property type="evidence" value="ECO:0007669"/>
    <property type="project" value="UniProtKB-KW"/>
</dbReference>
<dbReference type="InterPro" id="IPR013518">
    <property type="entry name" value="K_chnl_inward-rec_Kir_cyto"/>
</dbReference>
<comment type="subcellular location">
    <subcellularLocation>
        <location evidence="1 11">Membrane</location>
        <topology evidence="1 11">Multi-pass membrane protein</topology>
    </subcellularLocation>
</comment>
<evidence type="ECO:0000313" key="15">
    <source>
        <dbReference type="EMBL" id="CAF2118415.1"/>
    </source>
</evidence>
<dbReference type="AlphaFoldDB" id="A0A816V8R6"/>
<dbReference type="InterPro" id="IPR041647">
    <property type="entry name" value="IRK_C"/>
</dbReference>
<keyword evidence="7 12" id="KW-1133">Transmembrane helix</keyword>
<dbReference type="SUPFAM" id="SSF81324">
    <property type="entry name" value="Voltage-gated potassium channels"/>
    <property type="match status" value="1"/>
</dbReference>
<comment type="similarity">
    <text evidence="11">Belongs to the inward rectifier-type potassium channel (TC 1.A.2.1) family.</text>
</comment>
<keyword evidence="9 12" id="KW-0472">Membrane</keyword>
<evidence type="ECO:0000256" key="10">
    <source>
        <dbReference type="ARBA" id="ARBA00023303"/>
    </source>
</evidence>
<dbReference type="SUPFAM" id="SSF81296">
    <property type="entry name" value="E set domains"/>
    <property type="match status" value="1"/>
</dbReference>
<dbReference type="InterPro" id="IPR014756">
    <property type="entry name" value="Ig_E-set"/>
</dbReference>
<dbReference type="GO" id="GO:0005886">
    <property type="term" value="C:plasma membrane"/>
    <property type="evidence" value="ECO:0007669"/>
    <property type="project" value="TreeGrafter"/>
</dbReference>
<feature type="transmembrane region" description="Helical" evidence="12">
    <location>
        <begin position="65"/>
        <end position="90"/>
    </location>
</feature>
<keyword evidence="8 11" id="KW-0406">Ion transport</keyword>
<protein>
    <submittedName>
        <fullName evidence="15">Uncharacterized protein</fullName>
    </submittedName>
</protein>
<evidence type="ECO:0000256" key="9">
    <source>
        <dbReference type="ARBA" id="ARBA00023136"/>
    </source>
</evidence>
<dbReference type="Gene3D" id="1.10.287.70">
    <property type="match status" value="1"/>
</dbReference>
<evidence type="ECO:0000313" key="16">
    <source>
        <dbReference type="Proteomes" id="UP000663887"/>
    </source>
</evidence>
<name>A0A816V8R6_9BILA</name>
<organism evidence="15 16">
    <name type="scientific">Rotaria magnacalcarata</name>
    <dbReference type="NCBI Taxonomy" id="392030"/>
    <lineage>
        <taxon>Eukaryota</taxon>
        <taxon>Metazoa</taxon>
        <taxon>Spiralia</taxon>
        <taxon>Gnathifera</taxon>
        <taxon>Rotifera</taxon>
        <taxon>Eurotatoria</taxon>
        <taxon>Bdelloidea</taxon>
        <taxon>Philodinida</taxon>
        <taxon>Philodinidae</taxon>
        <taxon>Rotaria</taxon>
    </lineage>
</organism>
<evidence type="ECO:0000256" key="4">
    <source>
        <dbReference type="ARBA" id="ARBA00022692"/>
    </source>
</evidence>
<evidence type="ECO:0000256" key="12">
    <source>
        <dbReference type="SAM" id="Phobius"/>
    </source>
</evidence>
<evidence type="ECO:0000259" key="14">
    <source>
        <dbReference type="Pfam" id="PF17655"/>
    </source>
</evidence>
<gene>
    <name evidence="15" type="ORF">XDN619_LOCUS22154</name>
</gene>
<keyword evidence="10 11" id="KW-0407">Ion channel</keyword>
<evidence type="ECO:0000256" key="1">
    <source>
        <dbReference type="ARBA" id="ARBA00004141"/>
    </source>
</evidence>
<dbReference type="Proteomes" id="UP000663887">
    <property type="component" value="Unassembled WGS sequence"/>
</dbReference>
<evidence type="ECO:0000256" key="11">
    <source>
        <dbReference type="RuleBase" id="RU003822"/>
    </source>
</evidence>
<keyword evidence="4 11" id="KW-0812">Transmembrane</keyword>
<dbReference type="InterPro" id="IPR016449">
    <property type="entry name" value="K_chnl_inward-rec_Kir"/>
</dbReference>
<feature type="domain" description="Potassium channel inwardly rectifying transmembrane" evidence="13">
    <location>
        <begin position="33"/>
        <end position="189"/>
    </location>
</feature>
<dbReference type="Pfam" id="PF01007">
    <property type="entry name" value="IRK"/>
    <property type="match status" value="1"/>
</dbReference>
<dbReference type="GO" id="GO:1990573">
    <property type="term" value="P:potassium ion import across plasma membrane"/>
    <property type="evidence" value="ECO:0007669"/>
    <property type="project" value="TreeGrafter"/>
</dbReference>
<dbReference type="PANTHER" id="PTHR11767:SF102">
    <property type="entry name" value="INWARDLY RECTIFYING POTASSIUM CHANNEL 1, ISOFORM F"/>
    <property type="match status" value="1"/>
</dbReference>
<keyword evidence="5 11" id="KW-0851">Voltage-gated channel</keyword>
<keyword evidence="6 11" id="KW-0630">Potassium</keyword>
<evidence type="ECO:0000256" key="7">
    <source>
        <dbReference type="ARBA" id="ARBA00022989"/>
    </source>
</evidence>
<evidence type="ECO:0000256" key="8">
    <source>
        <dbReference type="ARBA" id="ARBA00023065"/>
    </source>
</evidence>
<dbReference type="GO" id="GO:0005242">
    <property type="term" value="F:inward rectifier potassium channel activity"/>
    <property type="evidence" value="ECO:0007669"/>
    <property type="project" value="InterPro"/>
</dbReference>
<dbReference type="Pfam" id="PF17655">
    <property type="entry name" value="IRK_C"/>
    <property type="match status" value="1"/>
</dbReference>
<evidence type="ECO:0000259" key="13">
    <source>
        <dbReference type="Pfam" id="PF01007"/>
    </source>
</evidence>
<evidence type="ECO:0000256" key="3">
    <source>
        <dbReference type="ARBA" id="ARBA00022538"/>
    </source>
</evidence>
<dbReference type="PRINTS" id="PR01320">
    <property type="entry name" value="KIRCHANNEL"/>
</dbReference>
<sequence>MDFINRYHKKYHIAKTKDANFTDRPSTRGFRFVDKNGHINVSYSSLGRVKHIHSNLVLFIMQADWWLVLIFVLLSFIISWFFFALLYFLISIEHGDFVLKNEEQKLLDNQLNSTRSYSKIEREKCVQDVHNFLSALLFSIETQHTIGYGSRYITTECMGGILILTLQSSLGYLLQVIVTQIVFTKLSRPTGKGKSQFIVFSNYALIALRNNQLTLTFRIVNLSTSQLIFASVRLLMIRQRRTLEGEIIPHQIYDMELAHLCNGQLFFPRPTIVEHIINSRSPLYGIQRSTLEKEHFEIIAIIEGCFDHTGFSCHYRTSYLPDELLWDYQFSPCNPTLNGYDYKKFNDVQLISSHPVMNYDDDELNDQENSIYDIHPSTNAYNGSLPVVSIPNDYSKIKSIDVNDRPNAVESVPFQSSHSFV</sequence>
<dbReference type="EMBL" id="CAJNRG010010055">
    <property type="protein sequence ID" value="CAF2118415.1"/>
    <property type="molecule type" value="Genomic_DNA"/>
</dbReference>
<comment type="caution">
    <text evidence="15">The sequence shown here is derived from an EMBL/GenBank/DDBJ whole genome shotgun (WGS) entry which is preliminary data.</text>
</comment>
<dbReference type="PANTHER" id="PTHR11767">
    <property type="entry name" value="INWARD RECTIFIER POTASSIUM CHANNEL"/>
    <property type="match status" value="1"/>
</dbReference>
<keyword evidence="3 11" id="KW-0633">Potassium transport</keyword>
<dbReference type="Gene3D" id="2.60.40.1400">
    <property type="entry name" value="G protein-activated inward rectifier potassium channel 1"/>
    <property type="match status" value="1"/>
</dbReference>
<dbReference type="GO" id="GO:0034765">
    <property type="term" value="P:regulation of monoatomic ion transmembrane transport"/>
    <property type="evidence" value="ECO:0007669"/>
    <property type="project" value="TreeGrafter"/>
</dbReference>
<keyword evidence="2 11" id="KW-0813">Transport</keyword>
<dbReference type="InterPro" id="IPR040445">
    <property type="entry name" value="Kir_TM"/>
</dbReference>
<reference evidence="15" key="1">
    <citation type="submission" date="2021-02" db="EMBL/GenBank/DDBJ databases">
        <authorList>
            <person name="Nowell W R."/>
        </authorList>
    </citation>
    <scope>NUCLEOTIDE SEQUENCE</scope>
</reference>
<accession>A0A816V8R6</accession>